<dbReference type="EMBL" id="LR796289">
    <property type="protein sequence ID" value="CAB4134702.1"/>
    <property type="molecule type" value="Genomic_DNA"/>
</dbReference>
<sequence length="75" mass="9187">MRRAKLNQLIYTNYPACTQEEKDIAQELVFQYYYDRNDMDIDIALEEIEADLFHMEQSEQFERCQLLKDVLDRFE</sequence>
<name>A0A6J5LMB2_9CAUD</name>
<evidence type="ECO:0000313" key="2">
    <source>
        <dbReference type="EMBL" id="CAB4154529.1"/>
    </source>
</evidence>
<proteinExistence type="predicted"/>
<reference evidence="1" key="1">
    <citation type="submission" date="2020-04" db="EMBL/GenBank/DDBJ databases">
        <authorList>
            <person name="Chiriac C."/>
            <person name="Salcher M."/>
            <person name="Ghai R."/>
            <person name="Kavagutti S V."/>
        </authorList>
    </citation>
    <scope>NUCLEOTIDE SEQUENCE</scope>
</reference>
<protein>
    <submittedName>
        <fullName evidence="1">Uncharacterized protein</fullName>
    </submittedName>
</protein>
<dbReference type="EMBL" id="LR796619">
    <property type="protein sequence ID" value="CAB4154529.1"/>
    <property type="molecule type" value="Genomic_DNA"/>
</dbReference>
<accession>A0A6J5LMB2</accession>
<organism evidence="1">
    <name type="scientific">uncultured Caudovirales phage</name>
    <dbReference type="NCBI Taxonomy" id="2100421"/>
    <lineage>
        <taxon>Viruses</taxon>
        <taxon>Duplodnaviria</taxon>
        <taxon>Heunggongvirae</taxon>
        <taxon>Uroviricota</taxon>
        <taxon>Caudoviricetes</taxon>
        <taxon>Peduoviridae</taxon>
        <taxon>Maltschvirus</taxon>
        <taxon>Maltschvirus maltsch</taxon>
    </lineage>
</organism>
<gene>
    <name evidence="1" type="ORF">UFOVP282_26</name>
    <name evidence="2" type="ORF">UFOVP643_9</name>
</gene>
<evidence type="ECO:0000313" key="1">
    <source>
        <dbReference type="EMBL" id="CAB4134702.1"/>
    </source>
</evidence>